<evidence type="ECO:0000313" key="2">
    <source>
        <dbReference type="EMBL" id="GIG94480.1"/>
    </source>
</evidence>
<organism evidence="2 3">
    <name type="scientific">Plantactinospora mayteni</name>
    <dbReference type="NCBI Taxonomy" id="566021"/>
    <lineage>
        <taxon>Bacteria</taxon>
        <taxon>Bacillati</taxon>
        <taxon>Actinomycetota</taxon>
        <taxon>Actinomycetes</taxon>
        <taxon>Micromonosporales</taxon>
        <taxon>Micromonosporaceae</taxon>
        <taxon>Plantactinospora</taxon>
    </lineage>
</organism>
<dbReference type="InterPro" id="IPR001242">
    <property type="entry name" value="Condensation_dom"/>
</dbReference>
<gene>
    <name evidence="2" type="ORF">Pma05_10530</name>
</gene>
<name>A0ABQ4EIA7_9ACTN</name>
<dbReference type="InterPro" id="IPR023213">
    <property type="entry name" value="CAT-like_dom_sf"/>
</dbReference>
<dbReference type="PANTHER" id="PTHR45527">
    <property type="entry name" value="NONRIBOSOMAL PEPTIDE SYNTHETASE"/>
    <property type="match status" value="1"/>
</dbReference>
<feature type="domain" description="Condensation" evidence="1">
    <location>
        <begin position="37"/>
        <end position="389"/>
    </location>
</feature>
<proteinExistence type="predicted"/>
<reference evidence="2 3" key="1">
    <citation type="submission" date="2021-01" db="EMBL/GenBank/DDBJ databases">
        <title>Whole genome shotgun sequence of Plantactinospora mayteni NBRC 109088.</title>
        <authorList>
            <person name="Komaki H."/>
            <person name="Tamura T."/>
        </authorList>
    </citation>
    <scope>NUCLEOTIDE SEQUENCE [LARGE SCALE GENOMIC DNA]</scope>
    <source>
        <strain evidence="2 3">NBRC 109088</strain>
    </source>
</reference>
<accession>A0ABQ4EIA7</accession>
<sequence length="471" mass="51176">MSLSPPEPHGAHAAPLTLRLAGRQAEVERGSGTAGSGTFPLSRSQARLFLAEQLLPGAADSMFIQAYRLRDPFDADRMAAAVRAVVARHTALRTVLTWDGDEPVQRVLAARDVRYDIEVRHVAAVEDGPEAVVDRHLADRWLVDRACRDWWDTPFDLARPPLRSRVLRLPDGRHLLCLCFHHIAADGWSGRLVAAEIGRAYRGGEAALSGQVPGYLDYARHERAHLAEWATADLAFWRSALASPGSRLLAPDDVTSEGIRLDHMRPLARPVAESFLGRTRRARLALLLHLASRTLAEVFDEPDRLCLGTIASGRLDPRFRFTVGPFVNPVAVPIEPDPPAANDRGAAGLANVTATLEQCLAHSRTPFDEIVRFAGGPGLAPPFTVMVSLHDWTSASTRSHAVDVTAIRPPAPRTSASLMLEAVVEPDRTVAVRGRWRAGAVDGDVVRAVVERLTTSLATRCAPGRPGRTTA</sequence>
<evidence type="ECO:0000259" key="1">
    <source>
        <dbReference type="Pfam" id="PF00668"/>
    </source>
</evidence>
<dbReference type="SUPFAM" id="SSF52777">
    <property type="entry name" value="CoA-dependent acyltransferases"/>
    <property type="match status" value="2"/>
</dbReference>
<dbReference type="Gene3D" id="3.30.559.30">
    <property type="entry name" value="Nonribosomal peptide synthetase, condensation domain"/>
    <property type="match status" value="1"/>
</dbReference>
<evidence type="ECO:0000313" key="3">
    <source>
        <dbReference type="Proteomes" id="UP000621500"/>
    </source>
</evidence>
<dbReference type="EMBL" id="BONX01000004">
    <property type="protein sequence ID" value="GIG94480.1"/>
    <property type="molecule type" value="Genomic_DNA"/>
</dbReference>
<dbReference type="PANTHER" id="PTHR45527:SF1">
    <property type="entry name" value="FATTY ACID SYNTHASE"/>
    <property type="match status" value="1"/>
</dbReference>
<dbReference type="Pfam" id="PF00668">
    <property type="entry name" value="Condensation"/>
    <property type="match status" value="1"/>
</dbReference>
<protein>
    <recommendedName>
        <fullName evidence="1">Condensation domain-containing protein</fullName>
    </recommendedName>
</protein>
<comment type="caution">
    <text evidence="2">The sequence shown here is derived from an EMBL/GenBank/DDBJ whole genome shotgun (WGS) entry which is preliminary data.</text>
</comment>
<dbReference type="Gene3D" id="3.30.559.10">
    <property type="entry name" value="Chloramphenicol acetyltransferase-like domain"/>
    <property type="match status" value="1"/>
</dbReference>
<dbReference type="Proteomes" id="UP000621500">
    <property type="component" value="Unassembled WGS sequence"/>
</dbReference>
<keyword evidence="3" id="KW-1185">Reference proteome</keyword>